<evidence type="ECO:0000313" key="1">
    <source>
        <dbReference type="EMBL" id="KKM04411.1"/>
    </source>
</evidence>
<dbReference type="EMBL" id="LAZR01016458">
    <property type="protein sequence ID" value="KKM04411.1"/>
    <property type="molecule type" value="Genomic_DNA"/>
</dbReference>
<proteinExistence type="predicted"/>
<protein>
    <submittedName>
        <fullName evidence="1">Uncharacterized protein</fullName>
    </submittedName>
</protein>
<reference evidence="1" key="1">
    <citation type="journal article" date="2015" name="Nature">
        <title>Complex archaea that bridge the gap between prokaryotes and eukaryotes.</title>
        <authorList>
            <person name="Spang A."/>
            <person name="Saw J.H."/>
            <person name="Jorgensen S.L."/>
            <person name="Zaremba-Niedzwiedzka K."/>
            <person name="Martijn J."/>
            <person name="Lind A.E."/>
            <person name="van Eijk R."/>
            <person name="Schleper C."/>
            <person name="Guy L."/>
            <person name="Ettema T.J."/>
        </authorList>
    </citation>
    <scope>NUCLEOTIDE SEQUENCE</scope>
</reference>
<gene>
    <name evidence="1" type="ORF">LCGC14_1764520</name>
</gene>
<dbReference type="AlphaFoldDB" id="A0A0F9JF20"/>
<comment type="caution">
    <text evidence="1">The sequence shown here is derived from an EMBL/GenBank/DDBJ whole genome shotgun (WGS) entry which is preliminary data.</text>
</comment>
<sequence length="158" mass="18042">MQVVTEFHPNRFYLHEKSGTLIYLLAARDKNQIGLGVIVGPILAEVTESGWPSKKILSNIKLIYVYISQIKDHGQGWHEIGLPASMKNRIYIALQSIADLFTHLSKSMNVSVLTLNKSEKDLTQEQFNTIDEMIKNKGMWLASPEKEYFEYQASIIKN</sequence>
<name>A0A0F9JF20_9ZZZZ</name>
<accession>A0A0F9JF20</accession>
<organism evidence="1">
    <name type="scientific">marine sediment metagenome</name>
    <dbReference type="NCBI Taxonomy" id="412755"/>
    <lineage>
        <taxon>unclassified sequences</taxon>
        <taxon>metagenomes</taxon>
        <taxon>ecological metagenomes</taxon>
    </lineage>
</organism>